<evidence type="ECO:0000313" key="4">
    <source>
        <dbReference type="EMBL" id="GGU80158.1"/>
    </source>
</evidence>
<gene>
    <name evidence="4" type="ORF">GCM10010178_83700</name>
</gene>
<dbReference type="PROSITE" id="PS51186">
    <property type="entry name" value="GNAT"/>
    <property type="match status" value="1"/>
</dbReference>
<dbReference type="PANTHER" id="PTHR10545:SF42">
    <property type="entry name" value="ACETYLTRANSFERASE"/>
    <property type="match status" value="1"/>
</dbReference>
<dbReference type="Gene3D" id="3.40.630.30">
    <property type="match status" value="1"/>
</dbReference>
<dbReference type="RefSeq" id="WP_189259343.1">
    <property type="nucleotide sequence ID" value="NZ_JAMTCL010000068.1"/>
</dbReference>
<proteinExistence type="predicted"/>
<dbReference type="InterPro" id="IPR016181">
    <property type="entry name" value="Acyl_CoA_acyltransferase"/>
</dbReference>
<dbReference type="InterPro" id="IPR051016">
    <property type="entry name" value="Diverse_Substrate_AcTransf"/>
</dbReference>
<name>A0ABQ2VEG5_9PSEU</name>
<protein>
    <submittedName>
        <fullName evidence="4">N-acetyltransferase</fullName>
    </submittedName>
</protein>
<dbReference type="CDD" id="cd04301">
    <property type="entry name" value="NAT_SF"/>
    <property type="match status" value="1"/>
</dbReference>
<accession>A0ABQ2VEG5</accession>
<organism evidence="4 5">
    <name type="scientific">Lentzea flava</name>
    <dbReference type="NCBI Taxonomy" id="103732"/>
    <lineage>
        <taxon>Bacteria</taxon>
        <taxon>Bacillati</taxon>
        <taxon>Actinomycetota</taxon>
        <taxon>Actinomycetes</taxon>
        <taxon>Pseudonocardiales</taxon>
        <taxon>Pseudonocardiaceae</taxon>
        <taxon>Lentzea</taxon>
    </lineage>
</organism>
<dbReference type="Pfam" id="PF00583">
    <property type="entry name" value="Acetyltransf_1"/>
    <property type="match status" value="1"/>
</dbReference>
<dbReference type="Proteomes" id="UP000649573">
    <property type="component" value="Unassembled WGS sequence"/>
</dbReference>
<dbReference type="EMBL" id="BMRE01000072">
    <property type="protein sequence ID" value="GGU80158.1"/>
    <property type="molecule type" value="Genomic_DNA"/>
</dbReference>
<dbReference type="SUPFAM" id="SSF55729">
    <property type="entry name" value="Acyl-CoA N-acyltransferases (Nat)"/>
    <property type="match status" value="1"/>
</dbReference>
<evidence type="ECO:0000313" key="5">
    <source>
        <dbReference type="Proteomes" id="UP000649573"/>
    </source>
</evidence>
<keyword evidence="5" id="KW-1185">Reference proteome</keyword>
<evidence type="ECO:0000256" key="1">
    <source>
        <dbReference type="ARBA" id="ARBA00022679"/>
    </source>
</evidence>
<evidence type="ECO:0000256" key="2">
    <source>
        <dbReference type="ARBA" id="ARBA00023315"/>
    </source>
</evidence>
<keyword evidence="1" id="KW-0808">Transferase</keyword>
<dbReference type="PANTHER" id="PTHR10545">
    <property type="entry name" value="DIAMINE N-ACETYLTRANSFERASE"/>
    <property type="match status" value="1"/>
</dbReference>
<keyword evidence="2" id="KW-0012">Acyltransferase</keyword>
<dbReference type="InterPro" id="IPR000182">
    <property type="entry name" value="GNAT_dom"/>
</dbReference>
<sequence>MIAIGPLTPADRARWQELFEGYNTFYERTLPPETYDEKWQAFQESRTIHALCARDENGTVVGITHFFKHPSTSSPDVCYLQDLFTAPEARGRGVGRALIEAVAEWAKQQKCCRLYWHTSEWNETARRLYDKVAEKTPFVTYRVVF</sequence>
<reference evidence="5" key="1">
    <citation type="journal article" date="2019" name="Int. J. Syst. Evol. Microbiol.">
        <title>The Global Catalogue of Microorganisms (GCM) 10K type strain sequencing project: providing services to taxonomists for standard genome sequencing and annotation.</title>
        <authorList>
            <consortium name="The Broad Institute Genomics Platform"/>
            <consortium name="The Broad Institute Genome Sequencing Center for Infectious Disease"/>
            <person name="Wu L."/>
            <person name="Ma J."/>
        </authorList>
    </citation>
    <scope>NUCLEOTIDE SEQUENCE [LARGE SCALE GENOMIC DNA]</scope>
    <source>
        <strain evidence="5">JCM 3296</strain>
    </source>
</reference>
<evidence type="ECO:0000259" key="3">
    <source>
        <dbReference type="PROSITE" id="PS51186"/>
    </source>
</evidence>
<feature type="domain" description="N-acetyltransferase" evidence="3">
    <location>
        <begin position="2"/>
        <end position="145"/>
    </location>
</feature>
<comment type="caution">
    <text evidence="4">The sequence shown here is derived from an EMBL/GenBank/DDBJ whole genome shotgun (WGS) entry which is preliminary data.</text>
</comment>